<feature type="compositionally biased region" description="Basic and acidic residues" evidence="2">
    <location>
        <begin position="333"/>
        <end position="342"/>
    </location>
</feature>
<proteinExistence type="inferred from homology"/>
<evidence type="ECO:0000313" key="4">
    <source>
        <dbReference type="Proteomes" id="UP000515158"/>
    </source>
</evidence>
<feature type="compositionally biased region" description="Basic residues" evidence="2">
    <location>
        <begin position="323"/>
        <end position="332"/>
    </location>
</feature>
<dbReference type="Pfam" id="PF00167">
    <property type="entry name" value="FGF"/>
    <property type="match status" value="1"/>
</dbReference>
<organism evidence="5">
    <name type="scientific">Thrips palmi</name>
    <name type="common">Melon thrips</name>
    <dbReference type="NCBI Taxonomy" id="161013"/>
    <lineage>
        <taxon>Eukaryota</taxon>
        <taxon>Metazoa</taxon>
        <taxon>Ecdysozoa</taxon>
        <taxon>Arthropoda</taxon>
        <taxon>Hexapoda</taxon>
        <taxon>Insecta</taxon>
        <taxon>Pterygota</taxon>
        <taxon>Neoptera</taxon>
        <taxon>Paraneoptera</taxon>
        <taxon>Thysanoptera</taxon>
        <taxon>Terebrantia</taxon>
        <taxon>Thripoidea</taxon>
        <taxon>Thripidae</taxon>
        <taxon>Thrips</taxon>
    </lineage>
</organism>
<dbReference type="OrthoDB" id="5988014at2759"/>
<feature type="transmembrane region" description="Helical" evidence="3">
    <location>
        <begin position="12"/>
        <end position="32"/>
    </location>
</feature>
<dbReference type="KEGG" id="tpal:117647230"/>
<feature type="region of interest" description="Disordered" evidence="2">
    <location>
        <begin position="208"/>
        <end position="350"/>
    </location>
</feature>
<dbReference type="InterPro" id="IPR002209">
    <property type="entry name" value="Fibroblast_GF_fam"/>
</dbReference>
<dbReference type="Proteomes" id="UP000515158">
    <property type="component" value="Unplaced"/>
</dbReference>
<dbReference type="Gene3D" id="2.80.10.50">
    <property type="match status" value="1"/>
</dbReference>
<feature type="compositionally biased region" description="Polar residues" evidence="2">
    <location>
        <begin position="209"/>
        <end position="219"/>
    </location>
</feature>
<accession>A0A6P8Z4Q8</accession>
<feature type="compositionally biased region" description="Basic residues" evidence="2">
    <location>
        <begin position="241"/>
        <end position="259"/>
    </location>
</feature>
<gene>
    <name evidence="5" type="primary">LOC117647230</name>
</gene>
<protein>
    <submittedName>
        <fullName evidence="5">Uncharacterized protein LOC117647230</fullName>
    </submittedName>
</protein>
<reference evidence="5" key="1">
    <citation type="submission" date="2025-08" db="UniProtKB">
        <authorList>
            <consortium name="RefSeq"/>
        </authorList>
    </citation>
    <scope>IDENTIFICATION</scope>
    <source>
        <tissue evidence="5">Total insect</tissue>
    </source>
</reference>
<feature type="compositionally biased region" description="Low complexity" evidence="2">
    <location>
        <begin position="283"/>
        <end position="296"/>
    </location>
</feature>
<evidence type="ECO:0000256" key="1">
    <source>
        <dbReference type="ARBA" id="ARBA00007936"/>
    </source>
</evidence>
<keyword evidence="4" id="KW-1185">Reference proteome</keyword>
<dbReference type="InParanoid" id="A0A6P8Z4Q8"/>
<name>A0A6P8Z4Q8_THRPL</name>
<dbReference type="InterPro" id="IPR008996">
    <property type="entry name" value="IL1/FGF"/>
</dbReference>
<comment type="similarity">
    <text evidence="1">Belongs to the heparin-binding growth factors family.</text>
</comment>
<dbReference type="RefSeq" id="XP_034244766.1">
    <property type="nucleotide sequence ID" value="XM_034388875.1"/>
</dbReference>
<evidence type="ECO:0000256" key="2">
    <source>
        <dbReference type="SAM" id="MobiDB-lite"/>
    </source>
</evidence>
<dbReference type="AlphaFoldDB" id="A0A6P8Z4Q8"/>
<dbReference type="SUPFAM" id="SSF50353">
    <property type="entry name" value="Cytokine"/>
    <property type="match status" value="1"/>
</dbReference>
<keyword evidence="3" id="KW-1133">Transmembrane helix</keyword>
<dbReference type="GeneID" id="117647230"/>
<sequence>MHTTAPTSPQLAVYVKLLCLLMVVICGAAVPMEEKVRLFNEKTKGFMEASRKGHFVSARNVTLSKFTNLTIRSTNEIGVVELVFADVTPPRHLCIDKTGKLKAQMKKRRPGCLFRECVDGNYFFYLTSHPRPRLLGFHGHDQYNPLGPPRCCDMTRDGEHGDGEHLVPDAAGGFSCQRRRVPRSQVDYFFFLKKRGENATLADAIPAHNTRQGGHNRSPASPAGPADHHLSPHHADDPARRPPHHQQHQQQHQQRHRGQQHQPEWQPQPSERQLQRRHHRKQQQQQLQQQLQQQQPHRTRHHHHLTMPARTPRPLVPLVRPVVRVRHRKKPHPREPARDAPHDVNQLPWD</sequence>
<feature type="compositionally biased region" description="Low complexity" evidence="2">
    <location>
        <begin position="308"/>
        <end position="322"/>
    </location>
</feature>
<evidence type="ECO:0000256" key="3">
    <source>
        <dbReference type="SAM" id="Phobius"/>
    </source>
</evidence>
<keyword evidence="3" id="KW-0812">Transmembrane</keyword>
<feature type="compositionally biased region" description="Basic and acidic residues" evidence="2">
    <location>
        <begin position="226"/>
        <end position="240"/>
    </location>
</feature>
<dbReference type="GO" id="GO:0008083">
    <property type="term" value="F:growth factor activity"/>
    <property type="evidence" value="ECO:0007669"/>
    <property type="project" value="InterPro"/>
</dbReference>
<keyword evidence="3" id="KW-0472">Membrane</keyword>
<evidence type="ECO:0000313" key="5">
    <source>
        <dbReference type="RefSeq" id="XP_034244766.1"/>
    </source>
</evidence>